<reference evidence="3" key="1">
    <citation type="journal article" date="2020" name="Nat. Commun.">
        <title>Genome assembly of wild tea tree DASZ reveals pedigree and selection history of tea varieties.</title>
        <authorList>
            <person name="Zhang W."/>
            <person name="Zhang Y."/>
            <person name="Qiu H."/>
            <person name="Guo Y."/>
            <person name="Wan H."/>
            <person name="Zhang X."/>
            <person name="Scossa F."/>
            <person name="Alseekh S."/>
            <person name="Zhang Q."/>
            <person name="Wang P."/>
            <person name="Xu L."/>
            <person name="Schmidt M.H."/>
            <person name="Jia X."/>
            <person name="Li D."/>
            <person name="Zhu A."/>
            <person name="Guo F."/>
            <person name="Chen W."/>
            <person name="Ni D."/>
            <person name="Usadel B."/>
            <person name="Fernie A.R."/>
            <person name="Wen W."/>
        </authorList>
    </citation>
    <scope>NUCLEOTIDE SEQUENCE [LARGE SCALE GENOMIC DNA]</scope>
    <source>
        <strain evidence="3">cv. G240</strain>
    </source>
</reference>
<dbReference type="AlphaFoldDB" id="A0A7J7HI92"/>
<keyword evidence="3" id="KW-1185">Reference proteome</keyword>
<dbReference type="Pfam" id="PF00450">
    <property type="entry name" value="Peptidase_S10"/>
    <property type="match status" value="1"/>
</dbReference>
<evidence type="ECO:0000313" key="2">
    <source>
        <dbReference type="EMBL" id="KAF5951708.1"/>
    </source>
</evidence>
<dbReference type="EMBL" id="JACBKZ010000004">
    <property type="protein sequence ID" value="KAF5951708.1"/>
    <property type="molecule type" value="Genomic_DNA"/>
</dbReference>
<comment type="similarity">
    <text evidence="1">Belongs to the peptidase S10 family.</text>
</comment>
<dbReference type="InterPro" id="IPR029058">
    <property type="entry name" value="AB_hydrolase_fold"/>
</dbReference>
<name>A0A7J7HI92_CAMSI</name>
<organism evidence="2 3">
    <name type="scientific">Camellia sinensis</name>
    <name type="common">Tea plant</name>
    <name type="synonym">Thea sinensis</name>
    <dbReference type="NCBI Taxonomy" id="4442"/>
    <lineage>
        <taxon>Eukaryota</taxon>
        <taxon>Viridiplantae</taxon>
        <taxon>Streptophyta</taxon>
        <taxon>Embryophyta</taxon>
        <taxon>Tracheophyta</taxon>
        <taxon>Spermatophyta</taxon>
        <taxon>Magnoliopsida</taxon>
        <taxon>eudicotyledons</taxon>
        <taxon>Gunneridae</taxon>
        <taxon>Pentapetalae</taxon>
        <taxon>asterids</taxon>
        <taxon>Ericales</taxon>
        <taxon>Theaceae</taxon>
        <taxon>Camellia</taxon>
    </lineage>
</organism>
<reference evidence="2 3" key="2">
    <citation type="submission" date="2020-07" db="EMBL/GenBank/DDBJ databases">
        <title>Genome assembly of wild tea tree DASZ reveals pedigree and selection history of tea varieties.</title>
        <authorList>
            <person name="Zhang W."/>
        </authorList>
    </citation>
    <scope>NUCLEOTIDE SEQUENCE [LARGE SCALE GENOMIC DNA]</scope>
    <source>
        <strain evidence="3">cv. G240</strain>
        <tissue evidence="2">Leaf</tissue>
    </source>
</reference>
<sequence length="87" mass="9592">MLTQIGNAYVDYETEYTGVYNFFWTHALISDEIYEGIVANCNFSSDANISLTCQDYLAQAGAAQGNIYPYDIYSPLCLPSSSNALPV</sequence>
<dbReference type="Proteomes" id="UP000593564">
    <property type="component" value="Unassembled WGS sequence"/>
</dbReference>
<dbReference type="Gene3D" id="3.40.50.1820">
    <property type="entry name" value="alpha/beta hydrolase"/>
    <property type="match status" value="1"/>
</dbReference>
<gene>
    <name evidence="2" type="ORF">HYC85_009652</name>
</gene>
<dbReference type="InterPro" id="IPR001563">
    <property type="entry name" value="Peptidase_S10"/>
</dbReference>
<evidence type="ECO:0000256" key="1">
    <source>
        <dbReference type="ARBA" id="ARBA00009431"/>
    </source>
</evidence>
<dbReference type="GO" id="GO:0006508">
    <property type="term" value="P:proteolysis"/>
    <property type="evidence" value="ECO:0007669"/>
    <property type="project" value="InterPro"/>
</dbReference>
<accession>A0A7J7HI92</accession>
<comment type="caution">
    <text evidence="2">The sequence shown here is derived from an EMBL/GenBank/DDBJ whole genome shotgun (WGS) entry which is preliminary data.</text>
</comment>
<dbReference type="GO" id="GO:0004185">
    <property type="term" value="F:serine-type carboxypeptidase activity"/>
    <property type="evidence" value="ECO:0007669"/>
    <property type="project" value="InterPro"/>
</dbReference>
<evidence type="ECO:0000313" key="3">
    <source>
        <dbReference type="Proteomes" id="UP000593564"/>
    </source>
</evidence>
<proteinExistence type="inferred from homology"/>
<protein>
    <submittedName>
        <fullName evidence="2">Uncharacterized protein</fullName>
    </submittedName>
</protein>
<dbReference type="SUPFAM" id="SSF53474">
    <property type="entry name" value="alpha/beta-Hydrolases"/>
    <property type="match status" value="1"/>
</dbReference>